<dbReference type="PANTHER" id="PTHR31900">
    <property type="entry name" value="F-BOX/RNI SUPERFAMILY PROTEIN-RELATED"/>
    <property type="match status" value="1"/>
</dbReference>
<dbReference type="InterPro" id="IPR036047">
    <property type="entry name" value="F-box-like_dom_sf"/>
</dbReference>
<accession>A0A2G9HM26</accession>
<dbReference type="Pfam" id="PF00646">
    <property type="entry name" value="F-box"/>
    <property type="match status" value="1"/>
</dbReference>
<evidence type="ECO:0000313" key="2">
    <source>
        <dbReference type="EMBL" id="PIN18360.1"/>
    </source>
</evidence>
<gene>
    <name evidence="2" type="ORF">CDL12_08979</name>
</gene>
<dbReference type="PROSITE" id="PS50181">
    <property type="entry name" value="FBOX"/>
    <property type="match status" value="1"/>
</dbReference>
<dbReference type="Gene3D" id="3.80.10.10">
    <property type="entry name" value="Ribonuclease Inhibitor"/>
    <property type="match status" value="1"/>
</dbReference>
<sequence length="532" mass="62183">MLHFAISLMDSTHENCEWSCLEHALIIKQHSDDDRLSNLPIDILCHILSFLDTTEVVRTSLLSSRWRHLWTLVPRLNFDFQNFLVQEHCLQFDHKECLSKFWEFIRRTLNNREAPVYRLQLLCFRFFDVEKLNLLLHLCTIRNVEKLDIHVGHSSKKWPSSNAFHEYDLGITQKLNRSIKLQSSTAFGNLKSLDLVRIWFTKADVTEKLFSDCGFLENLSLECCGFENMEVLKISAYKLRKLTIVNTGPNDRRFGPFTFKGKLKVHAPNLLSFYYVGTRPVYEFSNMSSLKHALIYVTYNPVSRVWSSEMSATISGLDHAKELLLSQAFMMYFSPAFGGLHGNNVAFYHLRNLKVDLLSDANHIEGLIKLLKLSPNLEVLHVNFIQTGKKRYWESREECVPCLSHQLKEVKMTDFHESELSWEFIKFFLQNGKSLKKIEITPKKREKIDPKELYALQTVQLASKAVSLSLISIPAPGEREKVQFVLRKWRLAVRRHIEKLKFNAKSPIRYQKSCYRKAPLFKLVKQLRINHQ</sequence>
<dbReference type="Proteomes" id="UP000231279">
    <property type="component" value="Unassembled WGS sequence"/>
</dbReference>
<dbReference type="SUPFAM" id="SSF52047">
    <property type="entry name" value="RNI-like"/>
    <property type="match status" value="1"/>
</dbReference>
<dbReference type="AlphaFoldDB" id="A0A2G9HM26"/>
<protein>
    <recommendedName>
        <fullName evidence="1">F-box domain-containing protein</fullName>
    </recommendedName>
</protein>
<dbReference type="OrthoDB" id="868202at2759"/>
<dbReference type="SUPFAM" id="SSF81383">
    <property type="entry name" value="F-box domain"/>
    <property type="match status" value="1"/>
</dbReference>
<proteinExistence type="predicted"/>
<name>A0A2G9HM26_9LAMI</name>
<dbReference type="InterPro" id="IPR055357">
    <property type="entry name" value="LRR_At1g61320_AtMIF1"/>
</dbReference>
<dbReference type="InterPro" id="IPR050232">
    <property type="entry name" value="FBL13/AtMIF1-like"/>
</dbReference>
<dbReference type="STRING" id="429701.A0A2G9HM26"/>
<evidence type="ECO:0000313" key="3">
    <source>
        <dbReference type="Proteomes" id="UP000231279"/>
    </source>
</evidence>
<dbReference type="InterPro" id="IPR053781">
    <property type="entry name" value="F-box_AtFBL13-like"/>
</dbReference>
<dbReference type="InterPro" id="IPR032675">
    <property type="entry name" value="LRR_dom_sf"/>
</dbReference>
<keyword evidence="3" id="KW-1185">Reference proteome</keyword>
<reference evidence="3" key="1">
    <citation type="journal article" date="2018" name="Gigascience">
        <title>Genome assembly of the Pink Ipe (Handroanthus impetiginosus, Bignoniaceae), a highly valued, ecologically keystone Neotropical timber forest tree.</title>
        <authorList>
            <person name="Silva-Junior O.B."/>
            <person name="Grattapaglia D."/>
            <person name="Novaes E."/>
            <person name="Collevatti R.G."/>
        </authorList>
    </citation>
    <scope>NUCLEOTIDE SEQUENCE [LARGE SCALE GENOMIC DNA]</scope>
    <source>
        <strain evidence="3">cv. UFG-1</strain>
    </source>
</reference>
<feature type="domain" description="F-box" evidence="1">
    <location>
        <begin position="33"/>
        <end position="83"/>
    </location>
</feature>
<dbReference type="PANTHER" id="PTHR31900:SF27">
    <property type="entry name" value="FBD DOMAIN-CONTAINING PROTEIN"/>
    <property type="match status" value="1"/>
</dbReference>
<organism evidence="2 3">
    <name type="scientific">Handroanthus impetiginosus</name>
    <dbReference type="NCBI Taxonomy" id="429701"/>
    <lineage>
        <taxon>Eukaryota</taxon>
        <taxon>Viridiplantae</taxon>
        <taxon>Streptophyta</taxon>
        <taxon>Embryophyta</taxon>
        <taxon>Tracheophyta</taxon>
        <taxon>Spermatophyta</taxon>
        <taxon>Magnoliopsida</taxon>
        <taxon>eudicotyledons</taxon>
        <taxon>Gunneridae</taxon>
        <taxon>Pentapetalae</taxon>
        <taxon>asterids</taxon>
        <taxon>lamiids</taxon>
        <taxon>Lamiales</taxon>
        <taxon>Bignoniaceae</taxon>
        <taxon>Crescentiina</taxon>
        <taxon>Tabebuia alliance</taxon>
        <taxon>Handroanthus</taxon>
    </lineage>
</organism>
<dbReference type="Pfam" id="PF23622">
    <property type="entry name" value="LRR_At1g61320_AtMIF1"/>
    <property type="match status" value="1"/>
</dbReference>
<dbReference type="InterPro" id="IPR001810">
    <property type="entry name" value="F-box_dom"/>
</dbReference>
<dbReference type="SMART" id="SM00256">
    <property type="entry name" value="FBOX"/>
    <property type="match status" value="1"/>
</dbReference>
<comment type="caution">
    <text evidence="2">The sequence shown here is derived from an EMBL/GenBank/DDBJ whole genome shotgun (WGS) entry which is preliminary data.</text>
</comment>
<dbReference type="Gene3D" id="1.20.1280.50">
    <property type="match status" value="1"/>
</dbReference>
<dbReference type="CDD" id="cd22160">
    <property type="entry name" value="F-box_AtFBL13-like"/>
    <property type="match status" value="1"/>
</dbReference>
<dbReference type="EMBL" id="NKXS01001472">
    <property type="protein sequence ID" value="PIN18360.1"/>
    <property type="molecule type" value="Genomic_DNA"/>
</dbReference>
<evidence type="ECO:0000259" key="1">
    <source>
        <dbReference type="PROSITE" id="PS50181"/>
    </source>
</evidence>